<feature type="domain" description="EamA" evidence="7">
    <location>
        <begin position="129"/>
        <end position="267"/>
    </location>
</feature>
<evidence type="ECO:0000313" key="9">
    <source>
        <dbReference type="Proteomes" id="UP000652761"/>
    </source>
</evidence>
<dbReference type="InterPro" id="IPR000620">
    <property type="entry name" value="EamA_dom"/>
</dbReference>
<proteinExistence type="inferred from homology"/>
<evidence type="ECO:0000256" key="2">
    <source>
        <dbReference type="ARBA" id="ARBA00007635"/>
    </source>
</evidence>
<evidence type="ECO:0000256" key="3">
    <source>
        <dbReference type="ARBA" id="ARBA00022692"/>
    </source>
</evidence>
<dbReference type="EMBL" id="NMUH01002278">
    <property type="protein sequence ID" value="MQL98989.1"/>
    <property type="molecule type" value="Genomic_DNA"/>
</dbReference>
<feature type="transmembrane region" description="Helical" evidence="6">
    <location>
        <begin position="131"/>
        <end position="149"/>
    </location>
</feature>
<dbReference type="GO" id="GO:0016020">
    <property type="term" value="C:membrane"/>
    <property type="evidence" value="ECO:0007669"/>
    <property type="project" value="UniProtKB-SubCell"/>
</dbReference>
<reference evidence="8" key="1">
    <citation type="submission" date="2017-07" db="EMBL/GenBank/DDBJ databases">
        <title>Taro Niue Genome Assembly and Annotation.</title>
        <authorList>
            <person name="Atibalentja N."/>
            <person name="Keating K."/>
            <person name="Fields C.J."/>
        </authorList>
    </citation>
    <scope>NUCLEOTIDE SEQUENCE</scope>
    <source>
        <strain evidence="8">Niue_2</strain>
        <tissue evidence="8">Leaf</tissue>
    </source>
</reference>
<evidence type="ECO:0000256" key="6">
    <source>
        <dbReference type="RuleBase" id="RU363077"/>
    </source>
</evidence>
<keyword evidence="5 6" id="KW-0472">Membrane</keyword>
<evidence type="ECO:0000313" key="8">
    <source>
        <dbReference type="EMBL" id="MQL98989.1"/>
    </source>
</evidence>
<comment type="caution">
    <text evidence="8">The sequence shown here is derived from an EMBL/GenBank/DDBJ whole genome shotgun (WGS) entry which is preliminary data.</text>
</comment>
<comment type="subcellular location">
    <subcellularLocation>
        <location evidence="1 6">Membrane</location>
        <topology evidence="1 6">Multi-pass membrane protein</topology>
    </subcellularLocation>
</comment>
<evidence type="ECO:0000259" key="7">
    <source>
        <dbReference type="Pfam" id="PF00892"/>
    </source>
</evidence>
<feature type="transmembrane region" description="Helical" evidence="6">
    <location>
        <begin position="252"/>
        <end position="269"/>
    </location>
</feature>
<evidence type="ECO:0000256" key="4">
    <source>
        <dbReference type="ARBA" id="ARBA00022989"/>
    </source>
</evidence>
<feature type="transmembrane region" description="Helical" evidence="6">
    <location>
        <begin position="6"/>
        <end position="25"/>
    </location>
</feature>
<name>A0A843W774_COLES</name>
<comment type="similarity">
    <text evidence="2 6">Belongs to the drug/metabolite transporter (DMT) superfamily. Plant drug/metabolite exporter (P-DME) (TC 2.A.7.4) family.</text>
</comment>
<dbReference type="GO" id="GO:0022857">
    <property type="term" value="F:transmembrane transporter activity"/>
    <property type="evidence" value="ECO:0007669"/>
    <property type="project" value="InterPro"/>
</dbReference>
<keyword evidence="3 6" id="KW-0812">Transmembrane</keyword>
<dbReference type="InterPro" id="IPR030184">
    <property type="entry name" value="WAT1-related"/>
</dbReference>
<feature type="transmembrane region" description="Helical" evidence="6">
    <location>
        <begin position="224"/>
        <end position="245"/>
    </location>
</feature>
<dbReference type="Proteomes" id="UP000652761">
    <property type="component" value="Unassembled WGS sequence"/>
</dbReference>
<dbReference type="SUPFAM" id="SSF103481">
    <property type="entry name" value="Multidrug resistance efflux transporter EmrE"/>
    <property type="match status" value="2"/>
</dbReference>
<feature type="transmembrane region" description="Helical" evidence="6">
    <location>
        <begin position="37"/>
        <end position="59"/>
    </location>
</feature>
<sequence length="310" mass="33530">MNHYVLVVYRNAVAAAVVTPFAFWLERKARPPMTRTCFLKIMALALFEIVLDQNLYYAGVKYTSASFAAALTNMLPAITFVFALILRYMLFLLHPPSKAQRPAIGFPWTKGRAHHAAAAASHEAGAWLKGTFLLMGSCCCWSAFFILQSNTLLSYPAELSLTAWICSMGTVLSAAVTMGMAPGGGPWAIGFDMRLLTAVYSGIMCSGIAYYVQGVVMKERGPVFVAAFNPLCMIIVAFLGSLILAEEITIGRVIGAAIIVVGLYLLMWGKTGDYASEGRAKDVELDFAALKTKPVAEKTSPSPQKSVDVV</sequence>
<feature type="transmembrane region" description="Helical" evidence="6">
    <location>
        <begin position="161"/>
        <end position="181"/>
    </location>
</feature>
<keyword evidence="9" id="KW-1185">Reference proteome</keyword>
<feature type="transmembrane region" description="Helical" evidence="6">
    <location>
        <begin position="193"/>
        <end position="212"/>
    </location>
</feature>
<protein>
    <recommendedName>
        <fullName evidence="6">WAT1-related protein</fullName>
    </recommendedName>
</protein>
<dbReference type="InterPro" id="IPR037185">
    <property type="entry name" value="EmrE-like"/>
</dbReference>
<dbReference type="Pfam" id="PF00892">
    <property type="entry name" value="EamA"/>
    <property type="match status" value="2"/>
</dbReference>
<dbReference type="AlphaFoldDB" id="A0A843W774"/>
<keyword evidence="4 6" id="KW-1133">Transmembrane helix</keyword>
<evidence type="ECO:0000256" key="5">
    <source>
        <dbReference type="ARBA" id="ARBA00023136"/>
    </source>
</evidence>
<dbReference type="OrthoDB" id="1728340at2759"/>
<accession>A0A843W774</accession>
<evidence type="ECO:0000256" key="1">
    <source>
        <dbReference type="ARBA" id="ARBA00004141"/>
    </source>
</evidence>
<feature type="transmembrane region" description="Helical" evidence="6">
    <location>
        <begin position="65"/>
        <end position="90"/>
    </location>
</feature>
<feature type="domain" description="EamA" evidence="7">
    <location>
        <begin position="2"/>
        <end position="86"/>
    </location>
</feature>
<organism evidence="8 9">
    <name type="scientific">Colocasia esculenta</name>
    <name type="common">Wild taro</name>
    <name type="synonym">Arum esculentum</name>
    <dbReference type="NCBI Taxonomy" id="4460"/>
    <lineage>
        <taxon>Eukaryota</taxon>
        <taxon>Viridiplantae</taxon>
        <taxon>Streptophyta</taxon>
        <taxon>Embryophyta</taxon>
        <taxon>Tracheophyta</taxon>
        <taxon>Spermatophyta</taxon>
        <taxon>Magnoliopsida</taxon>
        <taxon>Liliopsida</taxon>
        <taxon>Araceae</taxon>
        <taxon>Aroideae</taxon>
        <taxon>Colocasieae</taxon>
        <taxon>Colocasia</taxon>
    </lineage>
</organism>
<dbReference type="PANTHER" id="PTHR31218">
    <property type="entry name" value="WAT1-RELATED PROTEIN"/>
    <property type="match status" value="1"/>
</dbReference>
<gene>
    <name evidence="8" type="ORF">Taro_031705</name>
</gene>